<reference evidence="1" key="1">
    <citation type="submission" date="2021-01" db="EMBL/GenBank/DDBJ databases">
        <authorList>
            <person name="Sun Q."/>
        </authorList>
    </citation>
    <scope>NUCLEOTIDE SEQUENCE</scope>
    <source>
        <strain evidence="1">YIM B02566</strain>
    </source>
</reference>
<keyword evidence="2" id="KW-1185">Reference proteome</keyword>
<name>A0ACC5QY31_9HYPH</name>
<dbReference type="EMBL" id="JAENHL010000004">
    <property type="protein sequence ID" value="MBK1865252.1"/>
    <property type="molecule type" value="Genomic_DNA"/>
</dbReference>
<dbReference type="Proteomes" id="UP000616151">
    <property type="component" value="Unassembled WGS sequence"/>
</dbReference>
<gene>
    <name evidence="1" type="ORF">JHL16_02725</name>
</gene>
<evidence type="ECO:0000313" key="1">
    <source>
        <dbReference type="EMBL" id="MBK1865252.1"/>
    </source>
</evidence>
<sequence>MANSLKLGVAGLGTVGTGLLDLLAKHGALVARRAGRPVEITAVSARDKAKNRGHDLSKLAWFDDPVALAKSDKIDVFVELMGGDGDPAKAAVTAALQAGKPVVTANKALLAHHGAGLAKLADDKGIALNFEASVAGGIPIVKTMREALAGNQTAKVFGILNGTCNYILTKMAQEGRSFADVLKEAQELGYAEADPTFDIGGFDTAHKLAILTSLAFGTEVNVAAIDIEGIEAVTLADIRNAGEMGFKIKLLGVAVASGEGIEQRVHPTLVPKGSPVADTDGVFNAVVVHNDFAGDLMLEGRGAGAHPTASAVLGDIVDIARGNLRPAFGVPAKELRKYKAAPKRAHEGGYYVALELYDKPGAVAAIAKVLADEKISIESIVQRAPAKEGAIASFMLVTHKTLDSSMRQALSRIERDGHVASKPRTIRIERL</sequence>
<proteinExistence type="predicted"/>
<organism evidence="1 2">
    <name type="scientific">Taklimakanibacter albus</name>
    <dbReference type="NCBI Taxonomy" id="2800327"/>
    <lineage>
        <taxon>Bacteria</taxon>
        <taxon>Pseudomonadati</taxon>
        <taxon>Pseudomonadota</taxon>
        <taxon>Alphaproteobacteria</taxon>
        <taxon>Hyphomicrobiales</taxon>
        <taxon>Aestuariivirgaceae</taxon>
        <taxon>Taklimakanibacter</taxon>
    </lineage>
</organism>
<evidence type="ECO:0000313" key="2">
    <source>
        <dbReference type="Proteomes" id="UP000616151"/>
    </source>
</evidence>
<comment type="caution">
    <text evidence="1">The sequence shown here is derived from an EMBL/GenBank/DDBJ whole genome shotgun (WGS) entry which is preliminary data.</text>
</comment>
<accession>A0ACC5QY31</accession>
<protein>
    <submittedName>
        <fullName evidence="1">Homoserine dehydrogenase</fullName>
    </submittedName>
</protein>